<feature type="compositionally biased region" description="Low complexity" evidence="1">
    <location>
        <begin position="268"/>
        <end position="278"/>
    </location>
</feature>
<dbReference type="RefSeq" id="XP_044934870.1">
    <property type="nucleotide sequence ID" value="XM_045078935.1"/>
</dbReference>
<evidence type="ECO:0000313" key="2">
    <source>
        <dbReference type="Proteomes" id="UP000000715"/>
    </source>
</evidence>
<evidence type="ECO:0000313" key="3">
    <source>
        <dbReference type="RefSeq" id="XP_044934870.1"/>
    </source>
</evidence>
<reference evidence="3" key="1">
    <citation type="submission" date="2025-08" db="UniProtKB">
        <authorList>
            <consortium name="RefSeq"/>
        </authorList>
    </citation>
    <scope>IDENTIFICATION</scope>
    <source>
        <tissue evidence="3">Brain</tissue>
    </source>
</reference>
<dbReference type="Proteomes" id="UP000000715">
    <property type="component" value="Unplaced"/>
</dbReference>
<feature type="compositionally biased region" description="Gly residues" evidence="1">
    <location>
        <begin position="151"/>
        <end position="165"/>
    </location>
</feature>
<feature type="compositionally biased region" description="Low complexity" evidence="1">
    <location>
        <begin position="202"/>
        <end position="232"/>
    </location>
</feature>
<protein>
    <submittedName>
        <fullName evidence="3">Translation initiation factor IF-2-like</fullName>
    </submittedName>
</protein>
<feature type="compositionally biased region" description="Low complexity" evidence="1">
    <location>
        <begin position="19"/>
        <end position="35"/>
    </location>
</feature>
<name>A0A8U0S1Z3_MUSPF</name>
<feature type="region of interest" description="Disordered" evidence="1">
    <location>
        <begin position="1"/>
        <end position="418"/>
    </location>
</feature>
<dbReference type="GeneID" id="101678804"/>
<accession>A0A8U0S1Z3</accession>
<feature type="compositionally biased region" description="Low complexity" evidence="1">
    <location>
        <begin position="123"/>
        <end position="134"/>
    </location>
</feature>
<feature type="compositionally biased region" description="Low complexity" evidence="1">
    <location>
        <begin position="81"/>
        <end position="92"/>
    </location>
</feature>
<feature type="compositionally biased region" description="Gly residues" evidence="1">
    <location>
        <begin position="233"/>
        <end position="248"/>
    </location>
</feature>
<keyword evidence="2" id="KW-1185">Reference proteome</keyword>
<feature type="compositionally biased region" description="Polar residues" evidence="1">
    <location>
        <begin position="64"/>
        <end position="76"/>
    </location>
</feature>
<evidence type="ECO:0000256" key="1">
    <source>
        <dbReference type="SAM" id="MobiDB-lite"/>
    </source>
</evidence>
<dbReference type="AlphaFoldDB" id="A0A8U0S1Z3"/>
<gene>
    <name evidence="3" type="primary">LOC101678804</name>
</gene>
<organism evidence="2 3">
    <name type="scientific">Mustela putorius furo</name>
    <name type="common">European domestic ferret</name>
    <name type="synonym">Mustela furo</name>
    <dbReference type="NCBI Taxonomy" id="9669"/>
    <lineage>
        <taxon>Eukaryota</taxon>
        <taxon>Metazoa</taxon>
        <taxon>Chordata</taxon>
        <taxon>Craniata</taxon>
        <taxon>Vertebrata</taxon>
        <taxon>Euteleostomi</taxon>
        <taxon>Mammalia</taxon>
        <taxon>Eutheria</taxon>
        <taxon>Laurasiatheria</taxon>
        <taxon>Carnivora</taxon>
        <taxon>Caniformia</taxon>
        <taxon>Musteloidea</taxon>
        <taxon>Mustelidae</taxon>
        <taxon>Mustelinae</taxon>
        <taxon>Mustela</taxon>
    </lineage>
</organism>
<feature type="compositionally biased region" description="Basic and acidic residues" evidence="1">
    <location>
        <begin position="95"/>
        <end position="110"/>
    </location>
</feature>
<sequence>MPEALRGHPRVNRGRGRSESAAGLLAPGLGGSRASYPVRARVDRGCRSRRSAGQCSLLRPGLPSTPSKFSAFNSDSPGPEAALGLSGNGLLARTGSERHSRAPSRGRGEPEPGSGAGSGVRGSEACPESSAAPAQSPPKGPRTYSLPAGPGAPGARGVGVGGWGGHPPPQPRRTRPAPGVPPTSPAQAAPKRGRRRGGARGGPRFYLRPGSRPRAFPAPSAAAAAAAARLKGPGAGGARAARAGGGGGRRARRETRVSGPSYPGQVPRGAQGRRCAGRALEEDAEGEGIRPPSRGSPRPPRFPVRPISFRDAEGSVGEEPEASEGRPSRIQIPPPIVSGLKTWPEERSPSTLRPSHPEGHTTSPRCSGLGMEAPDGGMKKLPRCSGLRSHDLRKPGGVPLTARTAGPDLHPQSVISNK</sequence>
<proteinExistence type="predicted"/>